<protein>
    <submittedName>
        <fullName evidence="1">Uncharacterized protein</fullName>
    </submittedName>
</protein>
<evidence type="ECO:0000313" key="1">
    <source>
        <dbReference type="EMBL" id="MPM91313.1"/>
    </source>
</evidence>
<organism evidence="1">
    <name type="scientific">bioreactor metagenome</name>
    <dbReference type="NCBI Taxonomy" id="1076179"/>
    <lineage>
        <taxon>unclassified sequences</taxon>
        <taxon>metagenomes</taxon>
        <taxon>ecological metagenomes</taxon>
    </lineage>
</organism>
<accession>A0A645DRH7</accession>
<sequence>MAIVLERHRGVAGKPDGFEIQRERFEDILLKRAMPVVVHAVGVQVGLLVQYFHEGMVLYSTRYGKWFSIGVDQRCQNHLDAHTGKVFDELLHGSAAWVIENQS</sequence>
<dbReference type="EMBL" id="VSSQ01038391">
    <property type="protein sequence ID" value="MPM91313.1"/>
    <property type="molecule type" value="Genomic_DNA"/>
</dbReference>
<proteinExistence type="predicted"/>
<comment type="caution">
    <text evidence="1">The sequence shown here is derived from an EMBL/GenBank/DDBJ whole genome shotgun (WGS) entry which is preliminary data.</text>
</comment>
<reference evidence="1" key="1">
    <citation type="submission" date="2019-08" db="EMBL/GenBank/DDBJ databases">
        <authorList>
            <person name="Kucharzyk K."/>
            <person name="Murdoch R.W."/>
            <person name="Higgins S."/>
            <person name="Loffler F."/>
        </authorList>
    </citation>
    <scope>NUCLEOTIDE SEQUENCE</scope>
</reference>
<gene>
    <name evidence="1" type="ORF">SDC9_138441</name>
</gene>
<name>A0A645DRH7_9ZZZZ</name>
<dbReference type="AlphaFoldDB" id="A0A645DRH7"/>